<evidence type="ECO:0000313" key="2">
    <source>
        <dbReference type="EMBL" id="SPD29837.1"/>
    </source>
</evidence>
<dbReference type="AlphaFoldDB" id="A0A2N9IWT5"/>
<proteinExistence type="predicted"/>
<reference evidence="2" key="1">
    <citation type="submission" date="2018-02" db="EMBL/GenBank/DDBJ databases">
        <authorList>
            <person name="Cohen D.B."/>
            <person name="Kent A.D."/>
        </authorList>
    </citation>
    <scope>NUCLEOTIDE SEQUENCE</scope>
</reference>
<organism evidence="2">
    <name type="scientific">Fagus sylvatica</name>
    <name type="common">Beechnut</name>
    <dbReference type="NCBI Taxonomy" id="28930"/>
    <lineage>
        <taxon>Eukaryota</taxon>
        <taxon>Viridiplantae</taxon>
        <taxon>Streptophyta</taxon>
        <taxon>Embryophyta</taxon>
        <taxon>Tracheophyta</taxon>
        <taxon>Spermatophyta</taxon>
        <taxon>Magnoliopsida</taxon>
        <taxon>eudicotyledons</taxon>
        <taxon>Gunneridae</taxon>
        <taxon>Pentapetalae</taxon>
        <taxon>rosids</taxon>
        <taxon>fabids</taxon>
        <taxon>Fagales</taxon>
        <taxon>Fagaceae</taxon>
        <taxon>Fagus</taxon>
    </lineage>
</organism>
<name>A0A2N9IWT5_FAGSY</name>
<gene>
    <name evidence="2" type="ORF">FSB_LOCUS57719</name>
</gene>
<protein>
    <submittedName>
        <fullName evidence="2">Uncharacterized protein</fullName>
    </submittedName>
</protein>
<feature type="region of interest" description="Disordered" evidence="1">
    <location>
        <begin position="1"/>
        <end position="20"/>
    </location>
</feature>
<sequence>MLQLTSRCRDTEEKDFGQCKRRESLDSGDYSTVQKLHPRDLLKEAALTPEPGAIKQVEAGPRGEQMLGQADPWVADGSDISKVTGLAKQK</sequence>
<dbReference type="EMBL" id="OIVN01006289">
    <property type="protein sequence ID" value="SPD29837.1"/>
    <property type="molecule type" value="Genomic_DNA"/>
</dbReference>
<feature type="compositionally biased region" description="Basic and acidic residues" evidence="1">
    <location>
        <begin position="7"/>
        <end position="20"/>
    </location>
</feature>
<accession>A0A2N9IWT5</accession>
<evidence type="ECO:0000256" key="1">
    <source>
        <dbReference type="SAM" id="MobiDB-lite"/>
    </source>
</evidence>